<dbReference type="SUPFAM" id="SSF54975">
    <property type="entry name" value="Acylphosphatase/BLUF domain-like"/>
    <property type="match status" value="1"/>
</dbReference>
<organism evidence="4 5">
    <name type="scientific">miscellaneous Crenarchaeota group-15 archaeon DG-45</name>
    <dbReference type="NCBI Taxonomy" id="1685127"/>
    <lineage>
        <taxon>Archaea</taxon>
        <taxon>Candidatus Bathyarchaeota</taxon>
        <taxon>MCG-15</taxon>
    </lineage>
</organism>
<name>A0A0M0BLG6_9ARCH</name>
<dbReference type="PROSITE" id="PS00151">
    <property type="entry name" value="ACYLPHOSPHATASE_2"/>
    <property type="match status" value="1"/>
</dbReference>
<comment type="caution">
    <text evidence="4">The sequence shown here is derived from an EMBL/GenBank/DDBJ whole genome shotgun (WGS) entry which is preliminary data.</text>
</comment>
<dbReference type="PROSITE" id="PS51160">
    <property type="entry name" value="ACYLPHOSPHATASE_3"/>
    <property type="match status" value="1"/>
</dbReference>
<evidence type="ECO:0000313" key="4">
    <source>
        <dbReference type="EMBL" id="KON29249.1"/>
    </source>
</evidence>
<dbReference type="PRINTS" id="PR00112">
    <property type="entry name" value="ACYLPHPHTASE"/>
</dbReference>
<evidence type="ECO:0000313" key="5">
    <source>
        <dbReference type="Proteomes" id="UP000037210"/>
    </source>
</evidence>
<dbReference type="EMBL" id="LFWZ01000071">
    <property type="protein sequence ID" value="KON29249.1"/>
    <property type="molecule type" value="Genomic_DNA"/>
</dbReference>
<evidence type="ECO:0000256" key="1">
    <source>
        <dbReference type="PROSITE-ProRule" id="PRU00520"/>
    </source>
</evidence>
<dbReference type="Gene3D" id="3.30.70.100">
    <property type="match status" value="1"/>
</dbReference>
<sequence>MVRVHIHVSGRVQGVFYRSGAKKAALELGLKGWVMNLPDGRVEAVVEGEESRVDELIRWCRAGPPRAMVTRLEVEREPYTGEFDGFRIRR</sequence>
<protein>
    <recommendedName>
        <fullName evidence="1">acylphosphatase</fullName>
        <ecNumber evidence="1">3.6.1.7</ecNumber>
    </recommendedName>
</protein>
<dbReference type="InterPro" id="IPR036046">
    <property type="entry name" value="Acylphosphatase-like_dom_sf"/>
</dbReference>
<reference evidence="4 5" key="1">
    <citation type="submission" date="2015-06" db="EMBL/GenBank/DDBJ databases">
        <title>New insights into the roles of widespread benthic archaea in carbon and nitrogen cycling.</title>
        <authorList>
            <person name="Lazar C.S."/>
            <person name="Baker B.J."/>
            <person name="Seitz K.W."/>
            <person name="Hyde A.S."/>
            <person name="Dick G.J."/>
            <person name="Hinrichs K.-U."/>
            <person name="Teske A.P."/>
        </authorList>
    </citation>
    <scope>NUCLEOTIDE SEQUENCE [LARGE SCALE GENOMIC DNA]</scope>
    <source>
        <strain evidence="4">DG-45</strain>
    </source>
</reference>
<dbReference type="InterPro" id="IPR001792">
    <property type="entry name" value="Acylphosphatase-like_dom"/>
</dbReference>
<proteinExistence type="inferred from homology"/>
<dbReference type="Proteomes" id="UP000037210">
    <property type="component" value="Unassembled WGS sequence"/>
</dbReference>
<dbReference type="PATRIC" id="fig|1685127.3.peg.371"/>
<evidence type="ECO:0000259" key="3">
    <source>
        <dbReference type="PROSITE" id="PS51160"/>
    </source>
</evidence>
<dbReference type="AlphaFoldDB" id="A0A0M0BLG6"/>
<dbReference type="GO" id="GO:0003998">
    <property type="term" value="F:acylphosphatase activity"/>
    <property type="evidence" value="ECO:0007669"/>
    <property type="project" value="UniProtKB-EC"/>
</dbReference>
<evidence type="ECO:0000256" key="2">
    <source>
        <dbReference type="RuleBase" id="RU004168"/>
    </source>
</evidence>
<dbReference type="PANTHER" id="PTHR47268">
    <property type="entry name" value="ACYLPHOSPHATASE"/>
    <property type="match status" value="1"/>
</dbReference>
<dbReference type="InterPro" id="IPR020456">
    <property type="entry name" value="Acylphosphatase"/>
</dbReference>
<dbReference type="PANTHER" id="PTHR47268:SF4">
    <property type="entry name" value="ACYLPHOSPHATASE"/>
    <property type="match status" value="1"/>
</dbReference>
<dbReference type="Pfam" id="PF00708">
    <property type="entry name" value="Acylphosphatase"/>
    <property type="match status" value="1"/>
</dbReference>
<dbReference type="InterPro" id="IPR017968">
    <property type="entry name" value="Acylphosphatase_CS"/>
</dbReference>
<comment type="catalytic activity">
    <reaction evidence="1">
        <text>an acyl phosphate + H2O = a carboxylate + phosphate + H(+)</text>
        <dbReference type="Rhea" id="RHEA:14965"/>
        <dbReference type="ChEBI" id="CHEBI:15377"/>
        <dbReference type="ChEBI" id="CHEBI:15378"/>
        <dbReference type="ChEBI" id="CHEBI:29067"/>
        <dbReference type="ChEBI" id="CHEBI:43474"/>
        <dbReference type="ChEBI" id="CHEBI:59918"/>
        <dbReference type="EC" id="3.6.1.7"/>
    </reaction>
</comment>
<feature type="domain" description="Acylphosphatase-like" evidence="3">
    <location>
        <begin position="3"/>
        <end position="90"/>
    </location>
</feature>
<accession>A0A0M0BLG6</accession>
<keyword evidence="1" id="KW-0378">Hydrolase</keyword>
<gene>
    <name evidence="4" type="ORF">AC482_07050</name>
</gene>
<feature type="active site" evidence="1">
    <location>
        <position position="36"/>
    </location>
</feature>
<feature type="active site" evidence="1">
    <location>
        <position position="18"/>
    </location>
</feature>
<comment type="similarity">
    <text evidence="2">Belongs to the acylphosphatase family.</text>
</comment>
<dbReference type="EC" id="3.6.1.7" evidence="1"/>